<accession>A0A5E4NG25</accession>
<keyword evidence="2" id="KW-1185">Reference proteome</keyword>
<proteinExistence type="predicted"/>
<sequence>MLLDWNLTGPKRLSQMTMVAAMGRSGQNERTLMRTKKPVGDKHCVDNLERRKTEKTVARPHWEGTVSKRIERTMKSTASSLEEIKGSHVMRSIEKSKGDWTVARRISRSTGSTVDLIRQVMKSKCVKGSIGLTVTSQRQIKTKDIRRSMESIVTPLTKSVTKSMSLTMPSLGQIKKRKLGKSMGFTVTSLGQVKVRKVGRSSATSLGNTKAKGVTKSIDSTLASSLRQIKAKKLMKSIKSTTISLKEMTRHVTISVDKSLREWKAAKRVTRSNTRSKTTDDEDFTKSTGFARKMFTMTEIQDQTTIDNGLTLPCRIFVGSSKLRSKCPSTKRTLASTTPQWNCVALDYDEEHYCPSKTSRVEPVTLSSCVPFSVNNPVTRLFLKTTTILRDRMTDIAAK</sequence>
<dbReference type="EMBL" id="CABPRJ010002373">
    <property type="protein sequence ID" value="VVC43857.1"/>
    <property type="molecule type" value="Genomic_DNA"/>
</dbReference>
<evidence type="ECO:0000313" key="1">
    <source>
        <dbReference type="EMBL" id="VVC43857.1"/>
    </source>
</evidence>
<evidence type="ECO:0000313" key="2">
    <source>
        <dbReference type="Proteomes" id="UP000325440"/>
    </source>
</evidence>
<reference evidence="1 2" key="1">
    <citation type="submission" date="2019-08" db="EMBL/GenBank/DDBJ databases">
        <authorList>
            <person name="Alioto T."/>
            <person name="Alioto T."/>
            <person name="Gomez Garrido J."/>
        </authorList>
    </citation>
    <scope>NUCLEOTIDE SEQUENCE [LARGE SCALE GENOMIC DNA]</scope>
</reference>
<dbReference type="Proteomes" id="UP000325440">
    <property type="component" value="Unassembled WGS sequence"/>
</dbReference>
<organism evidence="1 2">
    <name type="scientific">Cinara cedri</name>
    <dbReference type="NCBI Taxonomy" id="506608"/>
    <lineage>
        <taxon>Eukaryota</taxon>
        <taxon>Metazoa</taxon>
        <taxon>Ecdysozoa</taxon>
        <taxon>Arthropoda</taxon>
        <taxon>Hexapoda</taxon>
        <taxon>Insecta</taxon>
        <taxon>Pterygota</taxon>
        <taxon>Neoptera</taxon>
        <taxon>Paraneoptera</taxon>
        <taxon>Hemiptera</taxon>
        <taxon>Sternorrhyncha</taxon>
        <taxon>Aphidomorpha</taxon>
        <taxon>Aphidoidea</taxon>
        <taxon>Aphididae</taxon>
        <taxon>Lachninae</taxon>
        <taxon>Cinara</taxon>
    </lineage>
</organism>
<protein>
    <submittedName>
        <fullName evidence="1">Uncharacterized protein</fullName>
    </submittedName>
</protein>
<gene>
    <name evidence="1" type="ORF">CINCED_3A001061</name>
</gene>
<name>A0A5E4NG25_9HEMI</name>
<dbReference type="AlphaFoldDB" id="A0A5E4NG25"/>